<dbReference type="GO" id="GO:0006508">
    <property type="term" value="P:proteolysis"/>
    <property type="evidence" value="ECO:0007669"/>
    <property type="project" value="UniProtKB-KW"/>
</dbReference>
<dbReference type="Proteomes" id="UP000216998">
    <property type="component" value="Unassembled WGS sequence"/>
</dbReference>
<dbReference type="EMBL" id="NOXU01000019">
    <property type="protein sequence ID" value="OYQ36957.1"/>
    <property type="molecule type" value="Genomic_DNA"/>
</dbReference>
<evidence type="ECO:0000313" key="9">
    <source>
        <dbReference type="EMBL" id="OYQ36957.1"/>
    </source>
</evidence>
<dbReference type="PANTHER" id="PTHR11804">
    <property type="entry name" value="PROTEASE M3 THIMET OLIGOPEPTIDASE-RELATED"/>
    <property type="match status" value="1"/>
</dbReference>
<dbReference type="Gene3D" id="1.20.140.70">
    <property type="entry name" value="Oligopeptidase f, N-terminal domain"/>
    <property type="match status" value="1"/>
</dbReference>
<dbReference type="SUPFAM" id="SSF55486">
    <property type="entry name" value="Metalloproteases ('zincins'), catalytic domain"/>
    <property type="match status" value="1"/>
</dbReference>
<dbReference type="PANTHER" id="PTHR11804:SF5">
    <property type="entry name" value="OLIGOENDOPEPTIDASE F"/>
    <property type="match status" value="1"/>
</dbReference>
<dbReference type="InterPro" id="IPR042088">
    <property type="entry name" value="OligoPept_F_C"/>
</dbReference>
<protein>
    <submittedName>
        <fullName evidence="9">Oligoendopeptidase F</fullName>
    </submittedName>
</protein>
<dbReference type="InterPro" id="IPR045090">
    <property type="entry name" value="Pept_M3A_M3B"/>
</dbReference>
<comment type="caution">
    <text evidence="9">The sequence shown here is derived from an EMBL/GenBank/DDBJ whole genome shotgun (WGS) entry which is preliminary data.</text>
</comment>
<dbReference type="CDD" id="cd09610">
    <property type="entry name" value="M3B_PepF"/>
    <property type="match status" value="1"/>
</dbReference>
<evidence type="ECO:0000259" key="8">
    <source>
        <dbReference type="Pfam" id="PF08439"/>
    </source>
</evidence>
<keyword evidence="3 6" id="KW-0378">Hydrolase</keyword>
<dbReference type="OrthoDB" id="9766487at2"/>
<keyword evidence="5 6" id="KW-0482">Metalloprotease</keyword>
<proteinExistence type="inferred from homology"/>
<dbReference type="InterPro" id="IPR011977">
    <property type="entry name" value="Pept_M3B_clade3"/>
</dbReference>
<gene>
    <name evidence="9" type="ORF">CHU95_02930</name>
</gene>
<sequence length="599" mass="67720">MPDSLNHADLGELPAWDLSDLYAGPDCPLLAADLATAEGEAAAFANRYQGKLAGLSGAELAQAIAEYEKLDEVLSKVMSFAGLLYASNMADPNIGRFYQGMSERVTGISVHLLFFTLEINRVEDRDLEIKLDNPELAAYRPFLRDTRIFRPHQLADDLEKLLHEKYVAGRASWTRLFDEHLADLRFSIRGEELTSAQALNLLSSTDPAVRREAAQVLGEVLGKNQRTFAHIMNTLIKDKEIEDRWRHYANPWSARNLANQVEDEVVDALLSAVRTAYPRLSHRYYALKAKWFGQDKLDYWDRNAPLPGDDDRKIPWAEAKRIVHDAYARFSPRMAEIGQQFFDNPWIDVPPRPGKNPGAFAHPVVPSAHPYLLLNYMGRTRDVMTLAHELGHGVHQYLCREQGHLQASTPLTLAETASVFGEMLTFRGLLDATTDPKTRKALLAGKVEDMINTVVRQIAFYQFERRLHTERRDGELSAERIADIWMEVQTESLGPAFRWEDSYRPYWTYIGHFVHSPFYVYAYAFGDCLVNSLYAAYQEAASKGQGAAFADKYMQMLSAAGTLHHTDLLAPFGLNLKDPSFWDKGLGLLDSFITELEGL</sequence>
<keyword evidence="2 6" id="KW-0479">Metal-binding</keyword>
<dbReference type="InterPro" id="IPR001567">
    <property type="entry name" value="Pept_M3A_M3B_dom"/>
</dbReference>
<dbReference type="AlphaFoldDB" id="A0A255Z602"/>
<dbReference type="GO" id="GO:0006518">
    <property type="term" value="P:peptide metabolic process"/>
    <property type="evidence" value="ECO:0007669"/>
    <property type="project" value="TreeGrafter"/>
</dbReference>
<evidence type="ECO:0000313" key="10">
    <source>
        <dbReference type="Proteomes" id="UP000216998"/>
    </source>
</evidence>
<dbReference type="GO" id="GO:0004222">
    <property type="term" value="F:metalloendopeptidase activity"/>
    <property type="evidence" value="ECO:0007669"/>
    <property type="project" value="InterPro"/>
</dbReference>
<dbReference type="GO" id="GO:0046872">
    <property type="term" value="F:metal ion binding"/>
    <property type="evidence" value="ECO:0007669"/>
    <property type="project" value="UniProtKB-UniRule"/>
</dbReference>
<name>A0A255Z602_9PROT</name>
<organism evidence="9 10">
    <name type="scientific">Niveispirillum lacus</name>
    <dbReference type="NCBI Taxonomy" id="1981099"/>
    <lineage>
        <taxon>Bacteria</taxon>
        <taxon>Pseudomonadati</taxon>
        <taxon>Pseudomonadota</taxon>
        <taxon>Alphaproteobacteria</taxon>
        <taxon>Rhodospirillales</taxon>
        <taxon>Azospirillaceae</taxon>
        <taxon>Niveispirillum</taxon>
    </lineage>
</organism>
<comment type="similarity">
    <text evidence="6">Belongs to the peptidase M3 family.</text>
</comment>
<evidence type="ECO:0000256" key="1">
    <source>
        <dbReference type="ARBA" id="ARBA00022670"/>
    </source>
</evidence>
<accession>A0A255Z602</accession>
<keyword evidence="10" id="KW-1185">Reference proteome</keyword>
<evidence type="ECO:0000256" key="4">
    <source>
        <dbReference type="ARBA" id="ARBA00022833"/>
    </source>
</evidence>
<feature type="domain" description="Peptidase M3A/M3B catalytic" evidence="7">
    <location>
        <begin position="201"/>
        <end position="587"/>
    </location>
</feature>
<keyword evidence="1 6" id="KW-0645">Protease</keyword>
<evidence type="ECO:0000256" key="2">
    <source>
        <dbReference type="ARBA" id="ARBA00022723"/>
    </source>
</evidence>
<comment type="cofactor">
    <cofactor evidence="6">
        <name>Zn(2+)</name>
        <dbReference type="ChEBI" id="CHEBI:29105"/>
    </cofactor>
    <text evidence="6">Binds 1 zinc ion.</text>
</comment>
<evidence type="ECO:0000256" key="6">
    <source>
        <dbReference type="RuleBase" id="RU003435"/>
    </source>
</evidence>
<evidence type="ECO:0000256" key="5">
    <source>
        <dbReference type="ARBA" id="ARBA00023049"/>
    </source>
</evidence>
<reference evidence="9 10" key="1">
    <citation type="submission" date="2017-07" db="EMBL/GenBank/DDBJ databases">
        <title>Niveispirillum cyanobacteriorum sp. nov., isolated from cyanobacterial aggregates in a eutrophic lake.</title>
        <authorList>
            <person name="Cai H."/>
        </authorList>
    </citation>
    <scope>NUCLEOTIDE SEQUENCE [LARGE SCALE GENOMIC DNA]</scope>
    <source>
        <strain evidence="10">TH1-14</strain>
    </source>
</reference>
<keyword evidence="4 6" id="KW-0862">Zinc</keyword>
<dbReference type="InterPro" id="IPR013647">
    <property type="entry name" value="OligopepF_N_dom"/>
</dbReference>
<dbReference type="Pfam" id="PF01432">
    <property type="entry name" value="Peptidase_M3"/>
    <property type="match status" value="1"/>
</dbReference>
<dbReference type="Gene3D" id="1.10.1370.20">
    <property type="entry name" value="Oligoendopeptidase f, C-terminal domain"/>
    <property type="match status" value="1"/>
</dbReference>
<evidence type="ECO:0000256" key="3">
    <source>
        <dbReference type="ARBA" id="ARBA00022801"/>
    </source>
</evidence>
<dbReference type="NCBIfam" id="TIGR02290">
    <property type="entry name" value="M3_fam_3"/>
    <property type="match status" value="1"/>
</dbReference>
<evidence type="ECO:0000259" key="7">
    <source>
        <dbReference type="Pfam" id="PF01432"/>
    </source>
</evidence>
<dbReference type="RefSeq" id="WP_094453574.1">
    <property type="nucleotide sequence ID" value="NZ_NOXU01000019.1"/>
</dbReference>
<feature type="domain" description="Oligopeptidase F N-terminal" evidence="8">
    <location>
        <begin position="118"/>
        <end position="186"/>
    </location>
</feature>
<dbReference type="Pfam" id="PF08439">
    <property type="entry name" value="Peptidase_M3_N"/>
    <property type="match status" value="1"/>
</dbReference>